<evidence type="ECO:0000313" key="3">
    <source>
        <dbReference type="Proteomes" id="UP000037269"/>
    </source>
</evidence>
<organism evidence="1 3">
    <name type="scientific">Aneurinibacillus migulanus</name>
    <name type="common">Bacillus migulanus</name>
    <dbReference type="NCBI Taxonomy" id="47500"/>
    <lineage>
        <taxon>Bacteria</taxon>
        <taxon>Bacillati</taxon>
        <taxon>Bacillota</taxon>
        <taxon>Bacilli</taxon>
        <taxon>Bacillales</taxon>
        <taxon>Paenibacillaceae</taxon>
        <taxon>Aneurinibacillus group</taxon>
        <taxon>Aneurinibacillus</taxon>
    </lineage>
</organism>
<sequence length="96" mass="11393">MTYPHYSFEGFADTYHLAEDTRQHIYDVMGRYRDKIELGEKITEPDFMEDMALAADLREQEIREMIAVLGHSQAWQDTMEELYRTWAAQEGKNIQD</sequence>
<proteinExistence type="predicted"/>
<dbReference type="GeneID" id="42306645"/>
<protein>
    <submittedName>
        <fullName evidence="1">Uncharacterized protein</fullName>
    </submittedName>
</protein>
<dbReference type="EMBL" id="LGUG01000004">
    <property type="protein sequence ID" value="KON96733.1"/>
    <property type="molecule type" value="Genomic_DNA"/>
</dbReference>
<name>A0A0D1Y6V7_ANEMI</name>
<reference evidence="2 4" key="2">
    <citation type="submission" date="2016-10" db="EMBL/GenBank/DDBJ databases">
        <authorList>
            <person name="de Groot N.N."/>
        </authorList>
    </citation>
    <scope>NUCLEOTIDE SEQUENCE [LARGE SCALE GENOMIC DNA]</scope>
    <source>
        <strain evidence="2 4">DSM 2895</strain>
    </source>
</reference>
<dbReference type="AlphaFoldDB" id="A0A0D1Y6V7"/>
<reference evidence="1 3" key="1">
    <citation type="submission" date="2015-07" db="EMBL/GenBank/DDBJ databases">
        <title>Fjat-14205 dsm 2895.</title>
        <authorList>
            <person name="Liu B."/>
            <person name="Wang J."/>
            <person name="Zhu Y."/>
            <person name="Liu G."/>
            <person name="Chen Q."/>
            <person name="Chen Z."/>
            <person name="Lan J."/>
            <person name="Che J."/>
            <person name="Ge C."/>
            <person name="Shi H."/>
            <person name="Pan Z."/>
            <person name="Liu X."/>
        </authorList>
    </citation>
    <scope>NUCLEOTIDE SEQUENCE [LARGE SCALE GENOMIC DNA]</scope>
    <source>
        <strain evidence="1 3">DSM 2895</strain>
    </source>
</reference>
<dbReference type="EMBL" id="FNED01000018">
    <property type="protein sequence ID" value="SDJ47550.1"/>
    <property type="molecule type" value="Genomic_DNA"/>
</dbReference>
<dbReference type="RefSeq" id="WP_043063490.1">
    <property type="nucleotide sequence ID" value="NZ_BJOA01000258.1"/>
</dbReference>
<evidence type="ECO:0000313" key="4">
    <source>
        <dbReference type="Proteomes" id="UP000182836"/>
    </source>
</evidence>
<evidence type="ECO:0000313" key="1">
    <source>
        <dbReference type="EMBL" id="KON96733.1"/>
    </source>
</evidence>
<evidence type="ECO:0000313" key="2">
    <source>
        <dbReference type="EMBL" id="SDJ47550.1"/>
    </source>
</evidence>
<keyword evidence="3" id="KW-1185">Reference proteome</keyword>
<gene>
    <name evidence="1" type="ORF">AF333_15865</name>
    <name evidence="2" type="ORF">SAMN04487909_118106</name>
</gene>
<accession>A0A0D1Y6V7</accession>
<dbReference type="OrthoDB" id="9906388at2"/>
<dbReference type="PATRIC" id="fig|47500.12.peg.5556"/>
<dbReference type="Proteomes" id="UP000182836">
    <property type="component" value="Unassembled WGS sequence"/>
</dbReference>
<dbReference type="Proteomes" id="UP000037269">
    <property type="component" value="Unassembled WGS sequence"/>
</dbReference>